<dbReference type="PANTHER" id="PTHR33789">
    <property type="entry name" value="LACHRYMATORY-FACTOR SYNTHASE"/>
    <property type="match status" value="1"/>
</dbReference>
<accession>A0A5C9A4Z3</accession>
<sequence length="143" mass="15886">MYTFCVEKTLDAPLEKVWQVVSDFSNLDWFAGAERVEQVGEGVGQVRRIFMPGSEQPVEEKLLALDPERHSLEYQVLEGGVNIMQDYRVVASLEQAGDGTTARWDASFSGVSVESVEPESMSAMMQDMYGGMLDAIAAEAKRR</sequence>
<dbReference type="OrthoDB" id="1364128at2"/>
<organism evidence="1 2">
    <name type="scientific">Parahaliea aestuarii</name>
    <dbReference type="NCBI Taxonomy" id="1852021"/>
    <lineage>
        <taxon>Bacteria</taxon>
        <taxon>Pseudomonadati</taxon>
        <taxon>Pseudomonadota</taxon>
        <taxon>Gammaproteobacteria</taxon>
        <taxon>Cellvibrionales</taxon>
        <taxon>Halieaceae</taxon>
        <taxon>Parahaliea</taxon>
    </lineage>
</organism>
<dbReference type="PANTHER" id="PTHR33789:SF5">
    <property type="entry name" value="BET V I_MAJOR LATEX PROTEIN DOMAIN-CONTAINING PROTEIN"/>
    <property type="match status" value="1"/>
</dbReference>
<dbReference type="InterPro" id="IPR023393">
    <property type="entry name" value="START-like_dom_sf"/>
</dbReference>
<gene>
    <name evidence="1" type="ORF">FVW59_02000</name>
</gene>
<dbReference type="AlphaFoldDB" id="A0A5C9A4Z3"/>
<dbReference type="Proteomes" id="UP000321933">
    <property type="component" value="Unassembled WGS sequence"/>
</dbReference>
<dbReference type="CDD" id="cd07821">
    <property type="entry name" value="PYR_PYL_RCAR_like"/>
    <property type="match status" value="1"/>
</dbReference>
<dbReference type="EMBL" id="VRYZ01000001">
    <property type="protein sequence ID" value="TXS94707.1"/>
    <property type="molecule type" value="Genomic_DNA"/>
</dbReference>
<reference evidence="1 2" key="1">
    <citation type="submission" date="2019-08" db="EMBL/GenBank/DDBJ databases">
        <title>Parahaliea maris sp. nov., isolated from the surface seawater.</title>
        <authorList>
            <person name="Liu Y."/>
        </authorList>
    </citation>
    <scope>NUCLEOTIDE SEQUENCE [LARGE SCALE GENOMIC DNA]</scope>
    <source>
        <strain evidence="1 2">S2-26</strain>
    </source>
</reference>
<evidence type="ECO:0000313" key="2">
    <source>
        <dbReference type="Proteomes" id="UP000321933"/>
    </source>
</evidence>
<dbReference type="Pfam" id="PF10604">
    <property type="entry name" value="Polyketide_cyc2"/>
    <property type="match status" value="1"/>
</dbReference>
<proteinExistence type="predicted"/>
<dbReference type="RefSeq" id="WP_148062549.1">
    <property type="nucleotide sequence ID" value="NZ_VRYZ01000001.1"/>
</dbReference>
<evidence type="ECO:0000313" key="1">
    <source>
        <dbReference type="EMBL" id="TXS94707.1"/>
    </source>
</evidence>
<protein>
    <submittedName>
        <fullName evidence="1">SRPBCC family protein</fullName>
    </submittedName>
</protein>
<dbReference type="Gene3D" id="3.30.530.20">
    <property type="match status" value="1"/>
</dbReference>
<comment type="caution">
    <text evidence="1">The sequence shown here is derived from an EMBL/GenBank/DDBJ whole genome shotgun (WGS) entry which is preliminary data.</text>
</comment>
<dbReference type="SUPFAM" id="SSF55961">
    <property type="entry name" value="Bet v1-like"/>
    <property type="match status" value="1"/>
</dbReference>
<name>A0A5C9A4Z3_9GAMM</name>
<dbReference type="InterPro" id="IPR053249">
    <property type="entry name" value="LFS"/>
</dbReference>
<dbReference type="InterPro" id="IPR019587">
    <property type="entry name" value="Polyketide_cyclase/dehydratase"/>
</dbReference>
<keyword evidence="2" id="KW-1185">Reference proteome</keyword>